<dbReference type="GO" id="GO:0047605">
    <property type="term" value="F:acetolactate decarboxylase activity"/>
    <property type="evidence" value="ECO:0007669"/>
    <property type="project" value="UniProtKB-UniRule"/>
</dbReference>
<evidence type="ECO:0000313" key="11">
    <source>
        <dbReference type="Proteomes" id="UP000235670"/>
    </source>
</evidence>
<keyword evidence="7 9" id="KW-0005">Acetoin biosynthesis</keyword>
<protein>
    <recommendedName>
        <fullName evidence="5 9">Alpha-acetolactate decarboxylase</fullName>
        <ecNumber evidence="4 9">4.1.1.5</ecNumber>
    </recommendedName>
</protein>
<dbReference type="NCBIfam" id="TIGR01252">
    <property type="entry name" value="acetolac_decarb"/>
    <property type="match status" value="1"/>
</dbReference>
<comment type="catalytic activity">
    <reaction evidence="1 9">
        <text>(2S)-2-acetolactate + H(+) = (R)-acetoin + CO2</text>
        <dbReference type="Rhea" id="RHEA:21580"/>
        <dbReference type="ChEBI" id="CHEBI:15378"/>
        <dbReference type="ChEBI" id="CHEBI:15686"/>
        <dbReference type="ChEBI" id="CHEBI:16526"/>
        <dbReference type="ChEBI" id="CHEBI:58476"/>
        <dbReference type="EC" id="4.1.1.5"/>
    </reaction>
</comment>
<proteinExistence type="inferred from homology"/>
<dbReference type="AlphaFoldDB" id="A0A2N6SFU9"/>
<evidence type="ECO:0000256" key="3">
    <source>
        <dbReference type="ARBA" id="ARBA00007106"/>
    </source>
</evidence>
<evidence type="ECO:0000256" key="1">
    <source>
        <dbReference type="ARBA" id="ARBA00001784"/>
    </source>
</evidence>
<keyword evidence="6 9" id="KW-0210">Decarboxylase</keyword>
<dbReference type="SUPFAM" id="SSF117856">
    <property type="entry name" value="AF0104/ALDC/Ptd012-like"/>
    <property type="match status" value="1"/>
</dbReference>
<keyword evidence="8 9" id="KW-0456">Lyase</keyword>
<evidence type="ECO:0000256" key="6">
    <source>
        <dbReference type="ARBA" id="ARBA00022793"/>
    </source>
</evidence>
<dbReference type="EC" id="4.1.1.5" evidence="4 9"/>
<dbReference type="PANTHER" id="PTHR35524:SF1">
    <property type="entry name" value="ALPHA-ACETOLACTATE DECARBOXYLASE"/>
    <property type="match status" value="1"/>
</dbReference>
<dbReference type="InterPro" id="IPR005128">
    <property type="entry name" value="Acetolactate_a_deCO2ase"/>
</dbReference>
<gene>
    <name evidence="10" type="primary">budA</name>
    <name evidence="10" type="ORF">CJ218_02520</name>
</gene>
<accession>A0A2N6SFU9</accession>
<evidence type="ECO:0000256" key="7">
    <source>
        <dbReference type="ARBA" id="ARBA00023061"/>
    </source>
</evidence>
<evidence type="ECO:0000256" key="4">
    <source>
        <dbReference type="ARBA" id="ARBA00013204"/>
    </source>
</evidence>
<evidence type="ECO:0000256" key="2">
    <source>
        <dbReference type="ARBA" id="ARBA00005170"/>
    </source>
</evidence>
<evidence type="ECO:0000256" key="5">
    <source>
        <dbReference type="ARBA" id="ARBA00020164"/>
    </source>
</evidence>
<dbReference type="UniPathway" id="UPA00626">
    <property type="reaction ID" value="UER00678"/>
</dbReference>
<reference evidence="10 11" key="1">
    <citation type="submission" date="2017-09" db="EMBL/GenBank/DDBJ databases">
        <title>Bacterial strain isolated from the female urinary microbiota.</title>
        <authorList>
            <person name="Thomas-White K."/>
            <person name="Kumar N."/>
            <person name="Forster S."/>
            <person name="Putonti C."/>
            <person name="Lawley T."/>
            <person name="Wolfe A.J."/>
        </authorList>
    </citation>
    <scope>NUCLEOTIDE SEQUENCE [LARGE SCALE GENOMIC DNA]</scope>
    <source>
        <strain evidence="10 11">UMB0186</strain>
    </source>
</reference>
<sequence length="232" mass="26132">MLFQYGTMAGIMEGAFSGSITLEELLKHGNFGIGTFDGLDGEMIIVDGKIYKTDYYGNSTIQPTSTTTPFASITTFKAKYKKVDNYTFSNLVSKVNDYLNPNYFYAIKITGTFKKIHTRSPEKQEKPYPPLLKVLESQNIFKYKDSTGVVVGFYSPDCAHGIGVGGLHLHYISDNLKNGGHVFDFEIENAQIEISKPLDYFLKFPQTNEYRNLNIDTETLGEQIHKAEVNIE</sequence>
<dbReference type="GO" id="GO:0045151">
    <property type="term" value="P:acetoin biosynthetic process"/>
    <property type="evidence" value="ECO:0007669"/>
    <property type="project" value="UniProtKB-UniRule"/>
</dbReference>
<dbReference type="PANTHER" id="PTHR35524">
    <property type="entry name" value="ALPHA-ACETOLACTATE DECARBOXYLASE"/>
    <property type="match status" value="1"/>
</dbReference>
<comment type="similarity">
    <text evidence="3 9">Belongs to the alpha-acetolactate decarboxylase family.</text>
</comment>
<evidence type="ECO:0000313" key="10">
    <source>
        <dbReference type="EMBL" id="PMC52783.1"/>
    </source>
</evidence>
<comment type="caution">
    <text evidence="10">The sequence shown here is derived from an EMBL/GenBank/DDBJ whole genome shotgun (WGS) entry which is preliminary data.</text>
</comment>
<dbReference type="CDD" id="cd17299">
    <property type="entry name" value="acetolactate_decarboxylase"/>
    <property type="match status" value="1"/>
</dbReference>
<dbReference type="STRING" id="84135.GCA_001052115_01548"/>
<evidence type="ECO:0000256" key="9">
    <source>
        <dbReference type="PIRNR" id="PIRNR001332"/>
    </source>
</evidence>
<dbReference type="EMBL" id="PNGT01000002">
    <property type="protein sequence ID" value="PMC52783.1"/>
    <property type="molecule type" value="Genomic_DNA"/>
</dbReference>
<comment type="pathway">
    <text evidence="2 9">Polyol metabolism; (R,R)-butane-2,3-diol biosynthesis; (R,R)-butane-2,3-diol from pyruvate: step 2/3.</text>
</comment>
<name>A0A2N6SFU9_9BACL</name>
<dbReference type="PIRSF" id="PIRSF001332">
    <property type="entry name" value="Acetolac_decarb"/>
    <property type="match status" value="1"/>
</dbReference>
<evidence type="ECO:0000256" key="8">
    <source>
        <dbReference type="ARBA" id="ARBA00023239"/>
    </source>
</evidence>
<dbReference type="OrthoDB" id="8612680at2"/>
<organism evidence="10 11">
    <name type="scientific">Gemella sanguinis</name>
    <dbReference type="NCBI Taxonomy" id="84135"/>
    <lineage>
        <taxon>Bacteria</taxon>
        <taxon>Bacillati</taxon>
        <taxon>Bacillota</taxon>
        <taxon>Bacilli</taxon>
        <taxon>Bacillales</taxon>
        <taxon>Gemellaceae</taxon>
        <taxon>Gemella</taxon>
    </lineage>
</organism>
<dbReference type="RefSeq" id="WP_065377761.1">
    <property type="nucleotide sequence ID" value="NZ_CAUUTG010000002.1"/>
</dbReference>
<dbReference type="Pfam" id="PF03306">
    <property type="entry name" value="AAL_decarboxy"/>
    <property type="match status" value="1"/>
</dbReference>
<dbReference type="Proteomes" id="UP000235670">
    <property type="component" value="Unassembled WGS sequence"/>
</dbReference>
<dbReference type="Gene3D" id="3.30.1330.80">
    <property type="entry name" value="Hypothetical protein, similar to alpha- acetolactate decarboxylase, domain 2"/>
    <property type="match status" value="2"/>
</dbReference>